<dbReference type="RefSeq" id="WP_184878858.1">
    <property type="nucleotide sequence ID" value="NZ_JACHEF010000014.1"/>
</dbReference>
<dbReference type="AlphaFoldDB" id="A0A841PN81"/>
<proteinExistence type="predicted"/>
<protein>
    <submittedName>
        <fullName evidence="1">Uncharacterized protein</fullName>
    </submittedName>
</protein>
<reference evidence="1 2" key="1">
    <citation type="submission" date="2020-08" db="EMBL/GenBank/DDBJ databases">
        <title>Genomic Encyclopedia of Type Strains, Phase IV (KMG-IV): sequencing the most valuable type-strain genomes for metagenomic binning, comparative biology and taxonomic classification.</title>
        <authorList>
            <person name="Goeker M."/>
        </authorList>
    </citation>
    <scope>NUCLEOTIDE SEQUENCE [LARGE SCALE GENOMIC DNA]</scope>
    <source>
        <strain evidence="1 2">DSM 100039</strain>
    </source>
</reference>
<name>A0A841PN81_9HYPH</name>
<organism evidence="1 2">
    <name type="scientific">Mesorhizobium sangaii</name>
    <dbReference type="NCBI Taxonomy" id="505389"/>
    <lineage>
        <taxon>Bacteria</taxon>
        <taxon>Pseudomonadati</taxon>
        <taxon>Pseudomonadota</taxon>
        <taxon>Alphaproteobacteria</taxon>
        <taxon>Hyphomicrobiales</taxon>
        <taxon>Phyllobacteriaceae</taxon>
        <taxon>Mesorhizobium</taxon>
    </lineage>
</organism>
<dbReference type="Proteomes" id="UP000556329">
    <property type="component" value="Unassembled WGS sequence"/>
</dbReference>
<comment type="caution">
    <text evidence="1">The sequence shown here is derived from an EMBL/GenBank/DDBJ whole genome shotgun (WGS) entry which is preliminary data.</text>
</comment>
<evidence type="ECO:0000313" key="2">
    <source>
        <dbReference type="Proteomes" id="UP000556329"/>
    </source>
</evidence>
<dbReference type="EMBL" id="JACHEF010000014">
    <property type="protein sequence ID" value="MBB6414128.1"/>
    <property type="molecule type" value="Genomic_DNA"/>
</dbReference>
<keyword evidence="2" id="KW-1185">Reference proteome</keyword>
<gene>
    <name evidence="1" type="ORF">HNQ71_006837</name>
</gene>
<sequence length="89" mass="9923">MHQADKERIAVLKNQQNKAATGGALVGAMPSALFTEVRVALTVFFSDRSGKCWKGEQLQPPLAEGRRNFAEAMQAVFARWVSRRTDRAF</sequence>
<evidence type="ECO:0000313" key="1">
    <source>
        <dbReference type="EMBL" id="MBB6414128.1"/>
    </source>
</evidence>
<accession>A0A841PN81</accession>